<dbReference type="Proteomes" id="UP000268093">
    <property type="component" value="Unassembled WGS sequence"/>
</dbReference>
<sequence length="371" mass="42556">MNEYTGGRYVQDVEILVILRVLIRLSEDLSKDCNTSTSQVVESVCGYLETAYHVLHNLWSQPEPSSLALSTGRTASLKELEWFAQTAWNFGLQSCEVWKDDTLTNRFLGIAFKLLDLIMPETMDTIHRKKLCLFISIASRMLENCDRDPKIIHIVLEDIKKLKRLKSVATSLSVSVTTDSIVSDPTDGLVLLFEFEANVRLKQYENAVQTIQVADSFKQLSLHIFERMADILLKEPDCPSTVTFIMLQFVLEAILSREKIDFVRYARWMRILVTAALVRNKPAALPYFAQVIAYLKDMAKDQYPQDEIRYLMVVAWNEGIDYFQGSDLASARVWCEVALSFLQHIHGNKALECEMRETFRKICATKIPFDD</sequence>
<dbReference type="InterPro" id="IPR042861">
    <property type="entry name" value="TEX11"/>
</dbReference>
<comment type="caution">
    <text evidence="1">The sequence shown here is derived from an EMBL/GenBank/DDBJ whole genome shotgun (WGS) entry which is preliminary data.</text>
</comment>
<organism evidence="1 2">
    <name type="scientific">Jimgerdemannia flammicorona</name>
    <dbReference type="NCBI Taxonomy" id="994334"/>
    <lineage>
        <taxon>Eukaryota</taxon>
        <taxon>Fungi</taxon>
        <taxon>Fungi incertae sedis</taxon>
        <taxon>Mucoromycota</taxon>
        <taxon>Mucoromycotina</taxon>
        <taxon>Endogonomycetes</taxon>
        <taxon>Endogonales</taxon>
        <taxon>Endogonaceae</taxon>
        <taxon>Jimgerdemannia</taxon>
    </lineage>
</organism>
<evidence type="ECO:0008006" key="3">
    <source>
        <dbReference type="Google" id="ProtNLM"/>
    </source>
</evidence>
<evidence type="ECO:0000313" key="1">
    <source>
        <dbReference type="EMBL" id="RUP52305.1"/>
    </source>
</evidence>
<gene>
    <name evidence="1" type="ORF">BC936DRAFT_148354</name>
</gene>
<accession>A0A433DNJ5</accession>
<protein>
    <recommendedName>
        <fullName evidence="3">Protein ZIP4 homolog</fullName>
    </recommendedName>
</protein>
<proteinExistence type="predicted"/>
<name>A0A433DNJ5_9FUNG</name>
<dbReference type="PANTHER" id="PTHR47083">
    <property type="entry name" value="TESTIS-EXPRESSED PROTEIN 11"/>
    <property type="match status" value="1"/>
</dbReference>
<dbReference type="AlphaFoldDB" id="A0A433DNJ5"/>
<reference evidence="1 2" key="1">
    <citation type="journal article" date="2018" name="New Phytol.">
        <title>Phylogenomics of Endogonaceae and evolution of mycorrhizas within Mucoromycota.</title>
        <authorList>
            <person name="Chang Y."/>
            <person name="Desiro A."/>
            <person name="Na H."/>
            <person name="Sandor L."/>
            <person name="Lipzen A."/>
            <person name="Clum A."/>
            <person name="Barry K."/>
            <person name="Grigoriev I.V."/>
            <person name="Martin F.M."/>
            <person name="Stajich J.E."/>
            <person name="Smith M.E."/>
            <person name="Bonito G."/>
            <person name="Spatafora J.W."/>
        </authorList>
    </citation>
    <scope>NUCLEOTIDE SEQUENCE [LARGE SCALE GENOMIC DNA]</scope>
    <source>
        <strain evidence="1 2">GMNB39</strain>
    </source>
</reference>
<dbReference type="EMBL" id="RBNI01000075">
    <property type="protein sequence ID" value="RUP52305.1"/>
    <property type="molecule type" value="Genomic_DNA"/>
</dbReference>
<evidence type="ECO:0000313" key="2">
    <source>
        <dbReference type="Proteomes" id="UP000268093"/>
    </source>
</evidence>
<dbReference type="PANTHER" id="PTHR47083:SF1">
    <property type="entry name" value="TESTIS-EXPRESSED PROTEIN 11"/>
    <property type="match status" value="1"/>
</dbReference>
<keyword evidence="2" id="KW-1185">Reference proteome</keyword>